<evidence type="ECO:0000313" key="3">
    <source>
        <dbReference type="Proteomes" id="UP000708576"/>
    </source>
</evidence>
<dbReference type="Proteomes" id="UP000708576">
    <property type="component" value="Unassembled WGS sequence"/>
</dbReference>
<gene>
    <name evidence="2" type="ORF">KEM10_11070</name>
</gene>
<evidence type="ECO:0000256" key="1">
    <source>
        <dbReference type="SAM" id="Phobius"/>
    </source>
</evidence>
<keyword evidence="3" id="KW-1185">Reference proteome</keyword>
<dbReference type="EMBL" id="JAGUCO010000006">
    <property type="protein sequence ID" value="MBS2098821.1"/>
    <property type="molecule type" value="Genomic_DNA"/>
</dbReference>
<dbReference type="InterPro" id="IPR007339">
    <property type="entry name" value="RclC-like"/>
</dbReference>
<comment type="caution">
    <text evidence="2">The sequence shown here is derived from an EMBL/GenBank/DDBJ whole genome shotgun (WGS) entry which is preliminary data.</text>
</comment>
<feature type="transmembrane region" description="Helical" evidence="1">
    <location>
        <begin position="85"/>
        <end position="111"/>
    </location>
</feature>
<protein>
    <submittedName>
        <fullName evidence="2">DUF417 family protein</fullName>
    </submittedName>
</protein>
<proteinExistence type="predicted"/>
<dbReference type="PANTHER" id="PTHR40106:SF1">
    <property type="entry name" value="INNER MEMBRANE PROTEIN RCLC"/>
    <property type="match status" value="1"/>
</dbReference>
<name>A0ABS5JWG9_9BACT</name>
<dbReference type="PANTHER" id="PTHR40106">
    <property type="entry name" value="INNER MEMBRANE PROTEIN RCLC"/>
    <property type="match status" value="1"/>
</dbReference>
<sequence>MILAKSFKAIGQFIFRYGLALIFIWLGILKFKNSEADYLKDILQNSSMFSWMLKYVTSYTFSLIIAYLQIGIGILLAIKPVAKKLSLVGGLLAVLVLGISVLTLFTSGYVWQTGYGFPELSKVGQSILKDLLLFGAAAWCVGDSL</sequence>
<organism evidence="2 3">
    <name type="scientific">Carboxylicivirga linearis</name>
    <dbReference type="NCBI Taxonomy" id="1628157"/>
    <lineage>
        <taxon>Bacteria</taxon>
        <taxon>Pseudomonadati</taxon>
        <taxon>Bacteroidota</taxon>
        <taxon>Bacteroidia</taxon>
        <taxon>Marinilabiliales</taxon>
        <taxon>Marinilabiliaceae</taxon>
        <taxon>Carboxylicivirga</taxon>
    </lineage>
</organism>
<keyword evidence="1" id="KW-1133">Transmembrane helix</keyword>
<keyword evidence="1" id="KW-0472">Membrane</keyword>
<accession>A0ABS5JWG9</accession>
<feature type="transmembrane region" description="Helical" evidence="1">
    <location>
        <begin position="12"/>
        <end position="31"/>
    </location>
</feature>
<dbReference type="Pfam" id="PF04224">
    <property type="entry name" value="DUF417"/>
    <property type="match status" value="1"/>
</dbReference>
<dbReference type="RefSeq" id="WP_212216063.1">
    <property type="nucleotide sequence ID" value="NZ_JAGUCO010000006.1"/>
</dbReference>
<evidence type="ECO:0000313" key="2">
    <source>
        <dbReference type="EMBL" id="MBS2098821.1"/>
    </source>
</evidence>
<feature type="transmembrane region" description="Helical" evidence="1">
    <location>
        <begin position="51"/>
        <end position="78"/>
    </location>
</feature>
<keyword evidence="1" id="KW-0812">Transmembrane</keyword>
<reference evidence="2 3" key="1">
    <citation type="journal article" date="2015" name="Int. J. Syst. Evol. Microbiol.">
        <title>Carboxylicivirga linearis sp. nov., isolated from a sea cucumber culture pond.</title>
        <authorList>
            <person name="Wang F.Q."/>
            <person name="Zhou Y.X."/>
            <person name="Lin X.Z."/>
            <person name="Chen G.J."/>
            <person name="Du Z.J."/>
        </authorList>
    </citation>
    <scope>NUCLEOTIDE SEQUENCE [LARGE SCALE GENOMIC DNA]</scope>
    <source>
        <strain evidence="2 3">FB218</strain>
    </source>
</reference>